<evidence type="ECO:0000313" key="6">
    <source>
        <dbReference type="Proteomes" id="UP000190274"/>
    </source>
</evidence>
<proteinExistence type="predicted"/>
<dbReference type="Pfam" id="PF23153">
    <property type="entry name" value="Aip3p_Bud6_N"/>
    <property type="match status" value="1"/>
</dbReference>
<organism evidence="5 6">
    <name type="scientific">Lachancea dasiensis</name>
    <dbReference type="NCBI Taxonomy" id="1072105"/>
    <lineage>
        <taxon>Eukaryota</taxon>
        <taxon>Fungi</taxon>
        <taxon>Dikarya</taxon>
        <taxon>Ascomycota</taxon>
        <taxon>Saccharomycotina</taxon>
        <taxon>Saccharomycetes</taxon>
        <taxon>Saccharomycetales</taxon>
        <taxon>Saccharomycetaceae</taxon>
        <taxon>Lachancea</taxon>
    </lineage>
</organism>
<dbReference type="GO" id="GO:0000131">
    <property type="term" value="C:incipient cellular bud site"/>
    <property type="evidence" value="ECO:0007669"/>
    <property type="project" value="EnsemblFungi"/>
</dbReference>
<feature type="region of interest" description="Disordered" evidence="3">
    <location>
        <begin position="146"/>
        <end position="213"/>
    </location>
</feature>
<sequence>MSENSTVAASNGGRSSSQSSMRSSRNSSSIETSVTKLLMSTKHLLQRLTQWSKGEANEKNVSDAYVQLGNDFKLVTKQFSYAGLEVSDLGDLPTTLRRVLEVALRERPSEETLDKYLPSIREIVVTLLDKLKVKQTLLKSMKQTVPYLPSSNSQSASSLSATSERSNSVRREMELTVSSANTSPHRSPAATSTPTKVDSRTTLHVPKQREDQKAALAQLKKTDTLQRRASKRFSAYHMAKLSHQSTSDAAASATLPDSTDRNSKYEDEGYPEHNSNISHDNNGTPSKESSFHEGKCITVFLKLEGSTKKCSLNVPTSLNAVRLLFVEKFTYTPGTKSFPNIYIKDPCYDICYELEAQYLEDIKDGSTLSLNVSTSQFTNDALISDLFTKFEGVLHQSQKYMLDEIQNVRASISVLQPNGQSQNMVDTNPGASRADIEILRHQLAVLNQMHNARKKSYENNLSNILKKVAKFKSLTFNSSTTANRVYMEKSHSKLSNVSDGLLGKVDDLQDVIEALRKDVAVRGSKPSKKKIEAVGLELEEAQLELERMQEYVLIEKPNWKKIWESELEKVCEEQQFLTLQEDLAFDFGQDLDKVKETFHLVKLCCEEKEKNPKKNSNPILPIPKPGTFNQLRDAVLSEVESLLPDHQERLDAIERAEKLRDRERNYRENSEFEDELGNFVVRNNFKKAGGIGEVEKLRQQKDEENLRANFSQMPS</sequence>
<dbReference type="GO" id="GO:0043332">
    <property type="term" value="C:mating projection tip"/>
    <property type="evidence" value="ECO:0007669"/>
    <property type="project" value="EnsemblFungi"/>
</dbReference>
<dbReference type="GO" id="GO:0003779">
    <property type="term" value="F:actin binding"/>
    <property type="evidence" value="ECO:0007669"/>
    <property type="project" value="EnsemblFungi"/>
</dbReference>
<evidence type="ECO:0000259" key="4">
    <source>
        <dbReference type="SMART" id="SM00806"/>
    </source>
</evidence>
<dbReference type="GO" id="GO:0005816">
    <property type="term" value="C:spindle pole body"/>
    <property type="evidence" value="ECO:0007669"/>
    <property type="project" value="EnsemblFungi"/>
</dbReference>
<evidence type="ECO:0000256" key="2">
    <source>
        <dbReference type="SAM" id="Coils"/>
    </source>
</evidence>
<feature type="compositionally biased region" description="Polar residues" evidence="3">
    <location>
        <begin position="176"/>
        <end position="196"/>
    </location>
</feature>
<feature type="compositionally biased region" description="Low complexity" evidence="3">
    <location>
        <begin position="150"/>
        <end position="166"/>
    </location>
</feature>
<dbReference type="GO" id="GO:0090338">
    <property type="term" value="P:positive regulation of formin-nucleated actin cable assembly"/>
    <property type="evidence" value="ECO:0007669"/>
    <property type="project" value="EnsemblFungi"/>
</dbReference>
<dbReference type="GO" id="GO:0005519">
    <property type="term" value="F:cytoskeletal regulatory protein binding"/>
    <property type="evidence" value="ECO:0007669"/>
    <property type="project" value="EnsemblFungi"/>
</dbReference>
<evidence type="ECO:0000313" key="5">
    <source>
        <dbReference type="EMBL" id="SCU82368.1"/>
    </source>
</evidence>
<dbReference type="GO" id="GO:0005935">
    <property type="term" value="C:cellular bud neck"/>
    <property type="evidence" value="ECO:0007669"/>
    <property type="project" value="EnsemblFungi"/>
</dbReference>
<dbReference type="GO" id="GO:0099503">
    <property type="term" value="C:secretory vesicle"/>
    <property type="evidence" value="ECO:0007669"/>
    <property type="project" value="EnsemblFungi"/>
</dbReference>
<dbReference type="GO" id="GO:0007124">
    <property type="term" value="P:pseudohyphal growth"/>
    <property type="evidence" value="ECO:0007669"/>
    <property type="project" value="EnsemblFungi"/>
</dbReference>
<reference evidence="6" key="1">
    <citation type="submission" date="2016-03" db="EMBL/GenBank/DDBJ databases">
        <authorList>
            <person name="Devillers H."/>
        </authorList>
    </citation>
    <scope>NUCLEOTIDE SEQUENCE [LARGE SCALE GENOMIC DNA]</scope>
</reference>
<feature type="compositionally biased region" description="Basic and acidic residues" evidence="3">
    <location>
        <begin position="197"/>
        <end position="213"/>
    </location>
</feature>
<feature type="coiled-coil region" evidence="2">
    <location>
        <begin position="636"/>
        <end position="669"/>
    </location>
</feature>
<dbReference type="InterPro" id="IPR051825">
    <property type="entry name" value="SRCIN1"/>
</dbReference>
<dbReference type="GO" id="GO:0051017">
    <property type="term" value="P:actin filament bundle assembly"/>
    <property type="evidence" value="ECO:0007669"/>
    <property type="project" value="EnsemblFungi"/>
</dbReference>
<feature type="compositionally biased region" description="Basic and acidic residues" evidence="3">
    <location>
        <begin position="696"/>
        <end position="706"/>
    </location>
</feature>
<dbReference type="AlphaFoldDB" id="A0A1G4IZF8"/>
<accession>A0A1G4IZF8</accession>
<dbReference type="GO" id="GO:0032880">
    <property type="term" value="P:regulation of protein localization"/>
    <property type="evidence" value="ECO:0007669"/>
    <property type="project" value="EnsemblFungi"/>
</dbReference>
<evidence type="ECO:0000256" key="1">
    <source>
        <dbReference type="ARBA" id="ARBA00023054"/>
    </source>
</evidence>
<dbReference type="Pfam" id="PF03915">
    <property type="entry name" value="AIP3"/>
    <property type="match status" value="1"/>
</dbReference>
<dbReference type="PANTHER" id="PTHR22741:SF10">
    <property type="entry name" value="COILED-COIL DOMAIN-CONTAINING PROTEIN CG32809"/>
    <property type="match status" value="1"/>
</dbReference>
<dbReference type="Gene3D" id="1.20.58.1540">
    <property type="entry name" value="Actin interacting protein 3, C-terminal domain"/>
    <property type="match status" value="1"/>
</dbReference>
<keyword evidence="6" id="KW-1185">Reference proteome</keyword>
<dbReference type="InterPro" id="IPR022782">
    <property type="entry name" value="AIP3-like_C"/>
</dbReference>
<dbReference type="STRING" id="1266660.A0A1G4IZF8"/>
<feature type="region of interest" description="Disordered" evidence="3">
    <location>
        <begin position="1"/>
        <end position="32"/>
    </location>
</feature>
<gene>
    <name evidence="5" type="ORF">LADA_0C04764G</name>
</gene>
<dbReference type="GO" id="GO:0030953">
    <property type="term" value="P:astral microtubule organization"/>
    <property type="evidence" value="ECO:0007669"/>
    <property type="project" value="EnsemblFungi"/>
</dbReference>
<feature type="compositionally biased region" description="Low complexity" evidence="3">
    <location>
        <begin position="10"/>
        <end position="29"/>
    </location>
</feature>
<dbReference type="SMART" id="SM00806">
    <property type="entry name" value="AIP3"/>
    <property type="match status" value="1"/>
</dbReference>
<evidence type="ECO:0000256" key="3">
    <source>
        <dbReference type="SAM" id="MobiDB-lite"/>
    </source>
</evidence>
<dbReference type="GO" id="GO:0005934">
    <property type="term" value="C:cellular bud tip"/>
    <property type="evidence" value="ECO:0007669"/>
    <property type="project" value="EnsemblFungi"/>
</dbReference>
<feature type="region of interest" description="Disordered" evidence="3">
    <location>
        <begin position="240"/>
        <end position="289"/>
    </location>
</feature>
<dbReference type="GO" id="GO:0007118">
    <property type="term" value="P:budding cell apical bud growth"/>
    <property type="evidence" value="ECO:0007669"/>
    <property type="project" value="EnsemblFungi"/>
</dbReference>
<dbReference type="PANTHER" id="PTHR22741">
    <property type="entry name" value="P140CAP/SNIP-RELATED"/>
    <property type="match status" value="1"/>
</dbReference>
<dbReference type="EMBL" id="LT598459">
    <property type="protein sequence ID" value="SCU82368.1"/>
    <property type="molecule type" value="Genomic_DNA"/>
</dbReference>
<dbReference type="GO" id="GO:0008047">
    <property type="term" value="F:enzyme activator activity"/>
    <property type="evidence" value="ECO:0007669"/>
    <property type="project" value="EnsemblFungi"/>
</dbReference>
<feature type="region of interest" description="Disordered" evidence="3">
    <location>
        <begin position="696"/>
        <end position="715"/>
    </location>
</feature>
<dbReference type="GO" id="GO:0007121">
    <property type="term" value="P:bipolar cellular bud site selection"/>
    <property type="evidence" value="ECO:0007669"/>
    <property type="project" value="EnsemblFungi"/>
</dbReference>
<dbReference type="GO" id="GO:0051127">
    <property type="term" value="P:positive regulation of actin nucleation"/>
    <property type="evidence" value="ECO:0007669"/>
    <property type="project" value="EnsemblFungi"/>
</dbReference>
<feature type="compositionally biased region" description="Basic and acidic residues" evidence="3">
    <location>
        <begin position="258"/>
        <end position="271"/>
    </location>
</feature>
<dbReference type="OrthoDB" id="783096at2759"/>
<dbReference type="InterPro" id="IPR005613">
    <property type="entry name" value="AIP3_C"/>
</dbReference>
<dbReference type="GO" id="GO:0071474">
    <property type="term" value="P:cellular hyperosmotic response"/>
    <property type="evidence" value="ECO:0007669"/>
    <property type="project" value="EnsemblFungi"/>
</dbReference>
<name>A0A1G4IZF8_9SACH</name>
<feature type="domain" description="Actin interacting protein 3 C-terminal" evidence="4">
    <location>
        <begin position="300"/>
        <end position="703"/>
    </location>
</feature>
<protein>
    <submittedName>
        <fullName evidence="5">LADA_0C04764g1_1</fullName>
    </submittedName>
</protein>
<dbReference type="Proteomes" id="UP000190274">
    <property type="component" value="Chromosome C"/>
</dbReference>
<feature type="compositionally biased region" description="Polar residues" evidence="3">
    <location>
        <begin position="273"/>
        <end position="288"/>
    </location>
</feature>
<dbReference type="GO" id="GO:0000133">
    <property type="term" value="C:polarisome"/>
    <property type="evidence" value="ECO:0007669"/>
    <property type="project" value="EnsemblFungi"/>
</dbReference>
<dbReference type="InterPro" id="IPR056279">
    <property type="entry name" value="Aip3p_Bud6_N"/>
</dbReference>
<keyword evidence="1 2" id="KW-0175">Coiled coil</keyword>